<name>A0A0E9PRW5_ANGAN</name>
<reference evidence="1" key="1">
    <citation type="submission" date="2014-11" db="EMBL/GenBank/DDBJ databases">
        <authorList>
            <person name="Amaro Gonzalez C."/>
        </authorList>
    </citation>
    <scope>NUCLEOTIDE SEQUENCE</scope>
</reference>
<reference evidence="1" key="2">
    <citation type="journal article" date="2015" name="Fish Shellfish Immunol.">
        <title>Early steps in the European eel (Anguilla anguilla)-Vibrio vulnificus interaction in the gills: Role of the RtxA13 toxin.</title>
        <authorList>
            <person name="Callol A."/>
            <person name="Pajuelo D."/>
            <person name="Ebbesson L."/>
            <person name="Teles M."/>
            <person name="MacKenzie S."/>
            <person name="Amaro C."/>
        </authorList>
    </citation>
    <scope>NUCLEOTIDE SEQUENCE</scope>
</reference>
<proteinExistence type="predicted"/>
<sequence>MCVNRLFSRVN</sequence>
<dbReference type="EMBL" id="GBXM01101221">
    <property type="protein sequence ID" value="JAH07356.1"/>
    <property type="molecule type" value="Transcribed_RNA"/>
</dbReference>
<accession>A0A0E9PRW5</accession>
<evidence type="ECO:0000313" key="1">
    <source>
        <dbReference type="EMBL" id="JAH07356.1"/>
    </source>
</evidence>
<protein>
    <submittedName>
        <fullName evidence="1">Uncharacterized protein</fullName>
    </submittedName>
</protein>
<organism evidence="1">
    <name type="scientific">Anguilla anguilla</name>
    <name type="common">European freshwater eel</name>
    <name type="synonym">Muraena anguilla</name>
    <dbReference type="NCBI Taxonomy" id="7936"/>
    <lineage>
        <taxon>Eukaryota</taxon>
        <taxon>Metazoa</taxon>
        <taxon>Chordata</taxon>
        <taxon>Craniata</taxon>
        <taxon>Vertebrata</taxon>
        <taxon>Euteleostomi</taxon>
        <taxon>Actinopterygii</taxon>
        <taxon>Neopterygii</taxon>
        <taxon>Teleostei</taxon>
        <taxon>Anguilliformes</taxon>
        <taxon>Anguillidae</taxon>
        <taxon>Anguilla</taxon>
    </lineage>
</organism>